<dbReference type="AlphaFoldDB" id="A0AAW2QE47"/>
<evidence type="ECO:0000256" key="10">
    <source>
        <dbReference type="ARBA" id="ARBA00023136"/>
    </source>
</evidence>
<evidence type="ECO:0000256" key="1">
    <source>
        <dbReference type="ARBA" id="ARBA00004255"/>
    </source>
</evidence>
<feature type="domain" description="COPA/B TPR" evidence="11">
    <location>
        <begin position="3"/>
        <end position="145"/>
    </location>
</feature>
<protein>
    <submittedName>
        <fullName evidence="12">Coatomer subunit alpha-1</fullName>
    </submittedName>
</protein>
<keyword evidence="9" id="KW-0333">Golgi apparatus</keyword>
<accession>A0AAW2QE47</accession>
<dbReference type="Gene3D" id="1.25.40.470">
    <property type="match status" value="1"/>
</dbReference>
<keyword evidence="8" id="KW-0653">Protein transport</keyword>
<keyword evidence="4" id="KW-0963">Cytoplasm</keyword>
<organism evidence="12">
    <name type="scientific">Sesamum radiatum</name>
    <name type="common">Black benniseed</name>
    <dbReference type="NCBI Taxonomy" id="300843"/>
    <lineage>
        <taxon>Eukaryota</taxon>
        <taxon>Viridiplantae</taxon>
        <taxon>Streptophyta</taxon>
        <taxon>Embryophyta</taxon>
        <taxon>Tracheophyta</taxon>
        <taxon>Spermatophyta</taxon>
        <taxon>Magnoliopsida</taxon>
        <taxon>eudicotyledons</taxon>
        <taxon>Gunneridae</taxon>
        <taxon>Pentapetalae</taxon>
        <taxon>asterids</taxon>
        <taxon>lamiids</taxon>
        <taxon>Lamiales</taxon>
        <taxon>Pedaliaceae</taxon>
        <taxon>Sesamum</taxon>
    </lineage>
</organism>
<dbReference type="Pfam" id="PF23953">
    <property type="entry name" value="TPR_COPA_B"/>
    <property type="match status" value="1"/>
</dbReference>
<dbReference type="GO" id="GO:0015031">
    <property type="term" value="P:protein transport"/>
    <property type="evidence" value="ECO:0007669"/>
    <property type="project" value="UniProtKB-KW"/>
</dbReference>
<reference evidence="12" key="2">
    <citation type="journal article" date="2024" name="Plant">
        <title>Genomic evolution and insights into agronomic trait innovations of Sesamum species.</title>
        <authorList>
            <person name="Miao H."/>
            <person name="Wang L."/>
            <person name="Qu L."/>
            <person name="Liu H."/>
            <person name="Sun Y."/>
            <person name="Le M."/>
            <person name="Wang Q."/>
            <person name="Wei S."/>
            <person name="Zheng Y."/>
            <person name="Lin W."/>
            <person name="Duan Y."/>
            <person name="Cao H."/>
            <person name="Xiong S."/>
            <person name="Wang X."/>
            <person name="Wei L."/>
            <person name="Li C."/>
            <person name="Ma Q."/>
            <person name="Ju M."/>
            <person name="Zhao R."/>
            <person name="Li G."/>
            <person name="Mu C."/>
            <person name="Tian Q."/>
            <person name="Mei H."/>
            <person name="Zhang T."/>
            <person name="Gao T."/>
            <person name="Zhang H."/>
        </authorList>
    </citation>
    <scope>NUCLEOTIDE SEQUENCE</scope>
    <source>
        <strain evidence="12">G02</strain>
    </source>
</reference>
<evidence type="ECO:0000256" key="6">
    <source>
        <dbReference type="ARBA" id="ARBA00022737"/>
    </source>
</evidence>
<keyword evidence="10" id="KW-0472">Membrane</keyword>
<evidence type="ECO:0000256" key="2">
    <source>
        <dbReference type="ARBA" id="ARBA00004496"/>
    </source>
</evidence>
<evidence type="ECO:0000313" key="12">
    <source>
        <dbReference type="EMBL" id="KAL0366073.1"/>
    </source>
</evidence>
<reference evidence="12" key="1">
    <citation type="submission" date="2020-06" db="EMBL/GenBank/DDBJ databases">
        <authorList>
            <person name="Li T."/>
            <person name="Hu X."/>
            <person name="Zhang T."/>
            <person name="Song X."/>
            <person name="Zhang H."/>
            <person name="Dai N."/>
            <person name="Sheng W."/>
            <person name="Hou X."/>
            <person name="Wei L."/>
        </authorList>
    </citation>
    <scope>NUCLEOTIDE SEQUENCE</scope>
    <source>
        <strain evidence="12">G02</strain>
        <tissue evidence="12">Leaf</tissue>
    </source>
</reference>
<sequence>MIAYLQQKGFPQVALYFVKDERTRFNLALESGNIEKALESAKKIDEKDYWYRLGVEALRQGNAGIVEYAYQKTKNFERLSFHYLITGNLEKLSKMMKIAEVKNDVMGQFHDALYLGDVRERVKILENAGHLPLAYITAAVHGLQDMAERLAADLGDNVPPVPAGRKLLF</sequence>
<comment type="subcellular location">
    <subcellularLocation>
        <location evidence="2">Cytoplasm</location>
    </subcellularLocation>
    <subcellularLocation>
        <location evidence="1">Golgi apparatus membrane</location>
        <topology evidence="1">Peripheral membrane protein</topology>
        <orientation evidence="1">Cytoplasmic side</orientation>
    </subcellularLocation>
</comment>
<evidence type="ECO:0000256" key="3">
    <source>
        <dbReference type="ARBA" id="ARBA00022448"/>
    </source>
</evidence>
<evidence type="ECO:0000259" key="11">
    <source>
        <dbReference type="Pfam" id="PF23953"/>
    </source>
</evidence>
<gene>
    <name evidence="12" type="ORF">Sradi_3497400</name>
</gene>
<dbReference type="GO" id="GO:0000139">
    <property type="term" value="C:Golgi membrane"/>
    <property type="evidence" value="ECO:0007669"/>
    <property type="project" value="UniProtKB-SubCell"/>
</dbReference>
<evidence type="ECO:0000256" key="8">
    <source>
        <dbReference type="ARBA" id="ARBA00022927"/>
    </source>
</evidence>
<proteinExistence type="predicted"/>
<keyword evidence="7" id="KW-0931">ER-Golgi transport</keyword>
<dbReference type="FunFam" id="1.25.40.470:FF:000002">
    <property type="entry name" value="Coatomer subunit alpha"/>
    <property type="match status" value="1"/>
</dbReference>
<dbReference type="InterPro" id="IPR056176">
    <property type="entry name" value="TPR_COPA_B"/>
</dbReference>
<evidence type="ECO:0000256" key="4">
    <source>
        <dbReference type="ARBA" id="ARBA00022490"/>
    </source>
</evidence>
<keyword evidence="3" id="KW-0813">Transport</keyword>
<name>A0AAW2QE47_SESRA</name>
<keyword evidence="6" id="KW-0677">Repeat</keyword>
<evidence type="ECO:0000256" key="7">
    <source>
        <dbReference type="ARBA" id="ARBA00022892"/>
    </source>
</evidence>
<evidence type="ECO:0000256" key="5">
    <source>
        <dbReference type="ARBA" id="ARBA00022574"/>
    </source>
</evidence>
<keyword evidence="5" id="KW-0853">WD repeat</keyword>
<comment type="caution">
    <text evidence="12">The sequence shown here is derived from an EMBL/GenBank/DDBJ whole genome shotgun (WGS) entry which is preliminary data.</text>
</comment>
<dbReference type="GO" id="GO:0016192">
    <property type="term" value="P:vesicle-mediated transport"/>
    <property type="evidence" value="ECO:0007669"/>
    <property type="project" value="UniProtKB-KW"/>
</dbReference>
<dbReference type="EMBL" id="JACGWJ010000015">
    <property type="protein sequence ID" value="KAL0366073.1"/>
    <property type="molecule type" value="Genomic_DNA"/>
</dbReference>
<evidence type="ECO:0000256" key="9">
    <source>
        <dbReference type="ARBA" id="ARBA00023034"/>
    </source>
</evidence>